<evidence type="ECO:0000313" key="1">
    <source>
        <dbReference type="EMBL" id="KAI5322889.1"/>
    </source>
</evidence>
<name>A0AAD4VD42_PRUDU</name>
<organism evidence="1 2">
    <name type="scientific">Prunus dulcis</name>
    <name type="common">Almond</name>
    <name type="synonym">Amygdalus dulcis</name>
    <dbReference type="NCBI Taxonomy" id="3755"/>
    <lineage>
        <taxon>Eukaryota</taxon>
        <taxon>Viridiplantae</taxon>
        <taxon>Streptophyta</taxon>
        <taxon>Embryophyta</taxon>
        <taxon>Tracheophyta</taxon>
        <taxon>Spermatophyta</taxon>
        <taxon>Magnoliopsida</taxon>
        <taxon>eudicotyledons</taxon>
        <taxon>Gunneridae</taxon>
        <taxon>Pentapetalae</taxon>
        <taxon>rosids</taxon>
        <taxon>fabids</taxon>
        <taxon>Rosales</taxon>
        <taxon>Rosaceae</taxon>
        <taxon>Amygdaloideae</taxon>
        <taxon>Amygdaleae</taxon>
        <taxon>Prunus</taxon>
    </lineage>
</organism>
<dbReference type="AlphaFoldDB" id="A0AAD4VD42"/>
<protein>
    <submittedName>
        <fullName evidence="1">Uncharacterized protein</fullName>
    </submittedName>
</protein>
<keyword evidence="2" id="KW-1185">Reference proteome</keyword>
<dbReference type="Proteomes" id="UP001054821">
    <property type="component" value="Chromosome 6"/>
</dbReference>
<accession>A0AAD4VD42</accession>
<sequence length="97" mass="10857">MLPCIDYVSPPHPQPQPPENYAFLAELPVPQSLQPWIDNSPPLAAQVQEENLGQELLTPCVDFVPSFASEELSILERDESLCGSHSSYKALMMYQNQ</sequence>
<dbReference type="EMBL" id="JAJFAZ020000006">
    <property type="protein sequence ID" value="KAI5322889.1"/>
    <property type="molecule type" value="Genomic_DNA"/>
</dbReference>
<reference evidence="1 2" key="1">
    <citation type="journal article" date="2022" name="G3 (Bethesda)">
        <title>Whole-genome sequence and methylome profiling of the almond [Prunus dulcis (Mill.) D.A. Webb] cultivar 'Nonpareil'.</title>
        <authorList>
            <person name="D'Amico-Willman K.M."/>
            <person name="Ouma W.Z."/>
            <person name="Meulia T."/>
            <person name="Sideli G.M."/>
            <person name="Gradziel T.M."/>
            <person name="Fresnedo-Ramirez J."/>
        </authorList>
    </citation>
    <scope>NUCLEOTIDE SEQUENCE [LARGE SCALE GENOMIC DNA]</scope>
    <source>
        <strain evidence="1">Clone GOH B32 T37-40</strain>
    </source>
</reference>
<comment type="caution">
    <text evidence="1">The sequence shown here is derived from an EMBL/GenBank/DDBJ whole genome shotgun (WGS) entry which is preliminary data.</text>
</comment>
<evidence type="ECO:0000313" key="2">
    <source>
        <dbReference type="Proteomes" id="UP001054821"/>
    </source>
</evidence>
<gene>
    <name evidence="1" type="ORF">L3X38_031961</name>
</gene>
<proteinExistence type="predicted"/>